<proteinExistence type="predicted"/>
<sequence length="1403" mass="143944">MRRRGPGLTALLLAAQIVSLCLLVADADALGSQGSSDQGQLTNNEIIQRLQDLQVTMRKTDTAACRLPVVWKDELLTNCKEATAISAVPWCFTEYNNKRRACTEEPGAVRPLTWYLKDNQGTDGLAGSLCSLSGAAVAGYKMAACADNLLCAPLKDQKLAGTGVGFCNLTKGGDYERPVDMRPQYFLGGAKQAQQQAASPKAAAQSVTNDASGGSVGAVNGLKDVTVSTRVTSDGAACKLPVVYKGKLQTDCFDINGQASCFVDKLAAPAACRPVSTGDTNVTQPLQDMLADGSAADGSDGSVCKLYEDAGANIGATAIAACTQGLVCTPLQEAPLASSGFGYCSQAASNRTGDVDAALPPTAGGEASLSQYNVIPRYTVIGEKCRLPVVYGDSMLLDCVPLSKGSAEPECFVEGLTIVDACTPANASASSLKQLLDSSAASDGDEGSLCSLVAPSDKTLGGDCKSGLTCMPLTGPMSGAGLGFCTQTKELKGSAAAQELYVAQRTTMSGKACRLPLIYSGNLILDCTMSNGTEVCFPEGSEAVETCAPVQTPVSAALSTLMQSGQNMDGKRGSMCTDTDRFKGTKVGCDQPLACEAMIGPMLHSGYGYCTDLNIGKFGMTGAMRGAKVAQRRTTAGVPCRLPLVYNGQLQVDCTSSPAGNATQCYVAGQSLMQTCDPQPAGDPIKLPILMASGQAGDGQKGSICALPVNASAPSDCSAPLWCRAAEVPPLHGSGYGWCTDEVKHVLGTAAMSTSATQAAAATAPTSPLDGFEATTRVTRNDQACRIPIVYRGSLELDCRDFNNSGVDQCFVVGASEPQPCKPATAEQRYPPLTQALSSGQALDGNEGSLCVLNTGAQLPAGAKSPFIPASAGGGGCNLGLNCLTLGGPLEGSGYGYCALTVDGQAAIKTGNVAGSLTGVRVAQRRTIEGSACRLPVVYQGELISNCRSLDGSSQQQCFVQGLDVVQDCADTRNYPTELAPNMLAAGRGTDGQEGSLCTAVLAKASAEATKLVPCNTGLACLPLQAGGTAGSGVGYCTRLGLGQSGQDGAAAIRVSVRKTVAGTSCRLPIVYKGELITGCVPVDGVDKCFPGDFLQGAATCAQVPGGYNMTSFAALLKAGQGMDRQEGSLCDPKAKSEDMGCGRNLACVPMSKGVLANAKFGYCAGGTEAQAALGSAAVPSSAQPQCGPVCIAGAAIAGAILAALVVSAAWWFNVRRTQAKRKSVFAKFEEGEFADISAAYGEESKKARKAVASTPPRSETLSATNPVHKSALPVPQSMSPAKPPRTPAKQGMLSDTPSQPSIGRPAALPGKQRAGSYEPPAFRPGSGERETPTSLLGPNLSATMGSQRSSFTGSQLSALTDSSPFAQSLERRSGHLSDEGPARSGDSTSSTHSHRSLLKKGD</sequence>
<keyword evidence="2" id="KW-0472">Membrane</keyword>
<keyword evidence="2" id="KW-0812">Transmembrane</keyword>
<evidence type="ECO:0000313" key="5">
    <source>
        <dbReference type="Proteomes" id="UP001314263"/>
    </source>
</evidence>
<keyword evidence="5" id="KW-1185">Reference proteome</keyword>
<organism evidence="4 5">
    <name type="scientific">Coccomyxa viridis</name>
    <dbReference type="NCBI Taxonomy" id="1274662"/>
    <lineage>
        <taxon>Eukaryota</taxon>
        <taxon>Viridiplantae</taxon>
        <taxon>Chlorophyta</taxon>
        <taxon>core chlorophytes</taxon>
        <taxon>Trebouxiophyceae</taxon>
        <taxon>Trebouxiophyceae incertae sedis</taxon>
        <taxon>Coccomyxaceae</taxon>
        <taxon>Coccomyxa</taxon>
    </lineage>
</organism>
<protein>
    <submittedName>
        <fullName evidence="4">Uncharacterized protein</fullName>
    </submittedName>
</protein>
<feature type="transmembrane region" description="Helical" evidence="2">
    <location>
        <begin position="1192"/>
        <end position="1213"/>
    </location>
</feature>
<evidence type="ECO:0000256" key="2">
    <source>
        <dbReference type="SAM" id="Phobius"/>
    </source>
</evidence>
<evidence type="ECO:0000313" key="4">
    <source>
        <dbReference type="EMBL" id="CAK0744509.1"/>
    </source>
</evidence>
<name>A0AAV1HTN0_9CHLO</name>
<gene>
    <name evidence="4" type="ORF">CVIRNUC_001553</name>
</gene>
<accession>A0AAV1HTN0</accession>
<feature type="compositionally biased region" description="Polar residues" evidence="1">
    <location>
        <begin position="1333"/>
        <end position="1367"/>
    </location>
</feature>
<feature type="region of interest" description="Disordered" evidence="1">
    <location>
        <begin position="1248"/>
        <end position="1403"/>
    </location>
</feature>
<keyword evidence="3" id="KW-0732">Signal</keyword>
<dbReference type="Proteomes" id="UP001314263">
    <property type="component" value="Unassembled WGS sequence"/>
</dbReference>
<reference evidence="4 5" key="1">
    <citation type="submission" date="2023-10" db="EMBL/GenBank/DDBJ databases">
        <authorList>
            <person name="Maclean D."/>
            <person name="Macfadyen A."/>
        </authorList>
    </citation>
    <scope>NUCLEOTIDE SEQUENCE [LARGE SCALE GENOMIC DNA]</scope>
</reference>
<evidence type="ECO:0000256" key="1">
    <source>
        <dbReference type="SAM" id="MobiDB-lite"/>
    </source>
</evidence>
<dbReference type="EMBL" id="CAUYUE010000002">
    <property type="protein sequence ID" value="CAK0744509.1"/>
    <property type="molecule type" value="Genomic_DNA"/>
</dbReference>
<feature type="chain" id="PRO_5043572707" evidence="3">
    <location>
        <begin position="30"/>
        <end position="1403"/>
    </location>
</feature>
<feature type="signal peptide" evidence="3">
    <location>
        <begin position="1"/>
        <end position="29"/>
    </location>
</feature>
<comment type="caution">
    <text evidence="4">The sequence shown here is derived from an EMBL/GenBank/DDBJ whole genome shotgun (WGS) entry which is preliminary data.</text>
</comment>
<feature type="compositionally biased region" description="Basic residues" evidence="1">
    <location>
        <begin position="1393"/>
        <end position="1403"/>
    </location>
</feature>
<feature type="compositionally biased region" description="Basic and acidic residues" evidence="1">
    <location>
        <begin position="1370"/>
        <end position="1382"/>
    </location>
</feature>
<feature type="compositionally biased region" description="Polar residues" evidence="1">
    <location>
        <begin position="1256"/>
        <end position="1268"/>
    </location>
</feature>
<evidence type="ECO:0000256" key="3">
    <source>
        <dbReference type="SAM" id="SignalP"/>
    </source>
</evidence>
<keyword evidence="2" id="KW-1133">Transmembrane helix</keyword>